<reference evidence="8 9" key="1">
    <citation type="journal article" date="2017" name="Nat. Ecol. Evol.">
        <title>Scallop genome provides insights into evolution of bilaterian karyotype and development.</title>
        <authorList>
            <person name="Wang S."/>
            <person name="Zhang J."/>
            <person name="Jiao W."/>
            <person name="Li J."/>
            <person name="Xun X."/>
            <person name="Sun Y."/>
            <person name="Guo X."/>
            <person name="Huan P."/>
            <person name="Dong B."/>
            <person name="Zhang L."/>
            <person name="Hu X."/>
            <person name="Sun X."/>
            <person name="Wang J."/>
            <person name="Zhao C."/>
            <person name="Wang Y."/>
            <person name="Wang D."/>
            <person name="Huang X."/>
            <person name="Wang R."/>
            <person name="Lv J."/>
            <person name="Li Y."/>
            <person name="Zhang Z."/>
            <person name="Liu B."/>
            <person name="Lu W."/>
            <person name="Hui Y."/>
            <person name="Liang J."/>
            <person name="Zhou Z."/>
            <person name="Hou R."/>
            <person name="Li X."/>
            <person name="Liu Y."/>
            <person name="Li H."/>
            <person name="Ning X."/>
            <person name="Lin Y."/>
            <person name="Zhao L."/>
            <person name="Xing Q."/>
            <person name="Dou J."/>
            <person name="Li Y."/>
            <person name="Mao J."/>
            <person name="Guo H."/>
            <person name="Dou H."/>
            <person name="Li T."/>
            <person name="Mu C."/>
            <person name="Jiang W."/>
            <person name="Fu Q."/>
            <person name="Fu X."/>
            <person name="Miao Y."/>
            <person name="Liu J."/>
            <person name="Yu Q."/>
            <person name="Li R."/>
            <person name="Liao H."/>
            <person name="Li X."/>
            <person name="Kong Y."/>
            <person name="Jiang Z."/>
            <person name="Chourrout D."/>
            <person name="Li R."/>
            <person name="Bao Z."/>
        </authorList>
    </citation>
    <scope>NUCLEOTIDE SEQUENCE [LARGE SCALE GENOMIC DNA]</scope>
    <source>
        <strain evidence="8 9">PY_sf001</strain>
    </source>
</reference>
<feature type="transmembrane region" description="Helical" evidence="6">
    <location>
        <begin position="380"/>
        <end position="397"/>
    </location>
</feature>
<protein>
    <recommendedName>
        <fullName evidence="6">Amino acid transporter</fullName>
    </recommendedName>
</protein>
<feature type="compositionally biased region" description="Basic and acidic residues" evidence="7">
    <location>
        <begin position="487"/>
        <end position="496"/>
    </location>
</feature>
<dbReference type="GO" id="GO:0015175">
    <property type="term" value="F:neutral L-amino acid transmembrane transporter activity"/>
    <property type="evidence" value="ECO:0007669"/>
    <property type="project" value="TreeGrafter"/>
</dbReference>
<feature type="transmembrane region" description="Helical" evidence="6">
    <location>
        <begin position="54"/>
        <end position="77"/>
    </location>
</feature>
<keyword evidence="6" id="KW-0769">Symport</keyword>
<evidence type="ECO:0000256" key="6">
    <source>
        <dbReference type="RuleBase" id="RU361216"/>
    </source>
</evidence>
<organism evidence="8 9">
    <name type="scientific">Mizuhopecten yessoensis</name>
    <name type="common">Japanese scallop</name>
    <name type="synonym">Patinopecten yessoensis</name>
    <dbReference type="NCBI Taxonomy" id="6573"/>
    <lineage>
        <taxon>Eukaryota</taxon>
        <taxon>Metazoa</taxon>
        <taxon>Spiralia</taxon>
        <taxon>Lophotrochozoa</taxon>
        <taxon>Mollusca</taxon>
        <taxon>Bivalvia</taxon>
        <taxon>Autobranchia</taxon>
        <taxon>Pteriomorphia</taxon>
        <taxon>Pectinida</taxon>
        <taxon>Pectinoidea</taxon>
        <taxon>Pectinidae</taxon>
        <taxon>Mizuhopecten</taxon>
    </lineage>
</organism>
<dbReference type="Proteomes" id="UP000242188">
    <property type="component" value="Unassembled WGS sequence"/>
</dbReference>
<feature type="compositionally biased region" description="Polar residues" evidence="7">
    <location>
        <begin position="497"/>
        <end position="510"/>
    </location>
</feature>
<accession>A0A210QPW8</accession>
<comment type="caution">
    <text evidence="8">The sequence shown here is derived from an EMBL/GenBank/DDBJ whole genome shotgun (WGS) entry which is preliminary data.</text>
</comment>
<dbReference type="OrthoDB" id="5877963at2759"/>
<gene>
    <name evidence="8" type="ORF">KP79_PYT18191</name>
</gene>
<evidence type="ECO:0000256" key="1">
    <source>
        <dbReference type="ARBA" id="ARBA00004141"/>
    </source>
</evidence>
<feature type="transmembrane region" description="Helical" evidence="6">
    <location>
        <begin position="403"/>
        <end position="425"/>
    </location>
</feature>
<dbReference type="EMBL" id="NEDP02002474">
    <property type="protein sequence ID" value="OWF50777.1"/>
    <property type="molecule type" value="Genomic_DNA"/>
</dbReference>
<dbReference type="Pfam" id="PF00375">
    <property type="entry name" value="SDF"/>
    <property type="match status" value="1"/>
</dbReference>
<feature type="transmembrane region" description="Helical" evidence="6">
    <location>
        <begin position="343"/>
        <end position="368"/>
    </location>
</feature>
<dbReference type="PANTHER" id="PTHR11958">
    <property type="entry name" value="SODIUM/DICARBOXYLATE SYMPORTER-RELATED"/>
    <property type="match status" value="1"/>
</dbReference>
<dbReference type="GO" id="GO:0005313">
    <property type="term" value="F:L-glutamate transmembrane transporter activity"/>
    <property type="evidence" value="ECO:0007669"/>
    <property type="project" value="TreeGrafter"/>
</dbReference>
<dbReference type="GO" id="GO:0015501">
    <property type="term" value="F:glutamate:sodium symporter activity"/>
    <property type="evidence" value="ECO:0007669"/>
    <property type="project" value="TreeGrafter"/>
</dbReference>
<feature type="region of interest" description="Disordered" evidence="7">
    <location>
        <begin position="469"/>
        <end position="510"/>
    </location>
</feature>
<dbReference type="PRINTS" id="PR00173">
    <property type="entry name" value="EDTRNSPORT"/>
</dbReference>
<dbReference type="InterPro" id="IPR050746">
    <property type="entry name" value="DAACS"/>
</dbReference>
<keyword evidence="9" id="KW-1185">Reference proteome</keyword>
<proteinExistence type="inferred from homology"/>
<dbReference type="AlphaFoldDB" id="A0A210QPW8"/>
<keyword evidence="3 6" id="KW-0812">Transmembrane</keyword>
<evidence type="ECO:0000256" key="3">
    <source>
        <dbReference type="ARBA" id="ARBA00022692"/>
    </source>
</evidence>
<comment type="subcellular location">
    <subcellularLocation>
        <location evidence="1 6">Membrane</location>
        <topology evidence="1 6">Multi-pass membrane protein</topology>
    </subcellularLocation>
</comment>
<sequence>MGKINKCVSVIKDNLLVVTTLLGVGVGFAVGFGVRATNPTDDDLMWLGIIGELYLRMLKMMIVPLIVTSVISGTATLDPKSNGKISMVSIAYLVFTNFLGALIGCIMAVIIRPGVGVSNSESGKKLESVTMETQDIFADLLRNLIPSNLIQATFQQTQTKYNIETVLKNMTMNGTIISREFKEISGKYIGSAGSSNILGLIIASSLFGVATGAVREAGMPFGAFFTSATDVIMQILKWIIRTTPFGVASLIAKTIASTDNIQEDFRRLGVYSATVIASLFICSVVLVPIAYSLLTRKQPFRFLFSVVNVLMIGFATSSSAISIPESLKALEDTNRIDRRVTRFVVPLSATLGRCGSSVYIAATCIFLMQLTEIETDASKVILVIVLTTCSSLAIPSVTGASLVTVIILMTALGLPAETATLLFTLEWLLDRLRTLANLIVQALGSVGTYRACRSALPFQPRPSVTLSEGYKGPISRQQSTVSASGLPKEDIEEFKSGSENNGYNELTTRI</sequence>
<evidence type="ECO:0000256" key="4">
    <source>
        <dbReference type="ARBA" id="ARBA00022989"/>
    </source>
</evidence>
<feature type="transmembrane region" description="Helical" evidence="6">
    <location>
        <begin position="302"/>
        <end position="323"/>
    </location>
</feature>
<keyword evidence="5 6" id="KW-0472">Membrane</keyword>
<evidence type="ECO:0000313" key="9">
    <source>
        <dbReference type="Proteomes" id="UP000242188"/>
    </source>
</evidence>
<feature type="transmembrane region" description="Helical" evidence="6">
    <location>
        <begin position="15"/>
        <end position="34"/>
    </location>
</feature>
<feature type="transmembrane region" description="Helical" evidence="6">
    <location>
        <begin position="89"/>
        <end position="111"/>
    </location>
</feature>
<dbReference type="GO" id="GO:0005886">
    <property type="term" value="C:plasma membrane"/>
    <property type="evidence" value="ECO:0007669"/>
    <property type="project" value="TreeGrafter"/>
</dbReference>
<name>A0A210QPW8_MIZYE</name>
<dbReference type="InterPro" id="IPR036458">
    <property type="entry name" value="Na:dicarbo_symporter_sf"/>
</dbReference>
<evidence type="ECO:0000256" key="5">
    <source>
        <dbReference type="ARBA" id="ARBA00023136"/>
    </source>
</evidence>
<dbReference type="SUPFAM" id="SSF118215">
    <property type="entry name" value="Proton glutamate symport protein"/>
    <property type="match status" value="1"/>
</dbReference>
<evidence type="ECO:0000313" key="8">
    <source>
        <dbReference type="EMBL" id="OWF50777.1"/>
    </source>
</evidence>
<comment type="similarity">
    <text evidence="6">Belongs to the dicarboxylate/amino acid:cation symporter (DAACS) (TC 2.A.23) family.</text>
</comment>
<evidence type="ECO:0000256" key="7">
    <source>
        <dbReference type="SAM" id="MobiDB-lite"/>
    </source>
</evidence>
<dbReference type="PANTHER" id="PTHR11958:SF63">
    <property type="entry name" value="AMINO ACID TRANSPORTER"/>
    <property type="match status" value="1"/>
</dbReference>
<feature type="transmembrane region" description="Helical" evidence="6">
    <location>
        <begin position="197"/>
        <end position="214"/>
    </location>
</feature>
<dbReference type="Gene3D" id="1.10.3860.10">
    <property type="entry name" value="Sodium:dicarboxylate symporter"/>
    <property type="match status" value="1"/>
</dbReference>
<dbReference type="InterPro" id="IPR001991">
    <property type="entry name" value="Na-dicarboxylate_symporter"/>
</dbReference>
<keyword evidence="2 6" id="KW-0813">Transport</keyword>
<evidence type="ECO:0000256" key="2">
    <source>
        <dbReference type="ARBA" id="ARBA00022448"/>
    </source>
</evidence>
<feature type="transmembrane region" description="Helical" evidence="6">
    <location>
        <begin position="268"/>
        <end position="290"/>
    </location>
</feature>
<keyword evidence="4 6" id="KW-1133">Transmembrane helix</keyword>